<protein>
    <submittedName>
        <fullName evidence="2">FAD/NAD(P)-binding protein</fullName>
    </submittedName>
</protein>
<dbReference type="Gene3D" id="3.50.50.60">
    <property type="entry name" value="FAD/NAD(P)-binding domain"/>
    <property type="match status" value="1"/>
</dbReference>
<dbReference type="PANTHER" id="PTHR40254:SF1">
    <property type="entry name" value="BLR0577 PROTEIN"/>
    <property type="match status" value="1"/>
</dbReference>
<organism evidence="2 3">
    <name type="scientific">Aureimonas populi</name>
    <dbReference type="NCBI Taxonomy" id="1701758"/>
    <lineage>
        <taxon>Bacteria</taxon>
        <taxon>Pseudomonadati</taxon>
        <taxon>Pseudomonadota</taxon>
        <taxon>Alphaproteobacteria</taxon>
        <taxon>Hyphomicrobiales</taxon>
        <taxon>Aurantimonadaceae</taxon>
        <taxon>Aureimonas</taxon>
    </lineage>
</organism>
<evidence type="ECO:0000259" key="1">
    <source>
        <dbReference type="Pfam" id="PF13454"/>
    </source>
</evidence>
<evidence type="ECO:0000313" key="3">
    <source>
        <dbReference type="Proteomes" id="UP001597371"/>
    </source>
</evidence>
<dbReference type="InterPro" id="IPR036188">
    <property type="entry name" value="FAD/NAD-bd_sf"/>
</dbReference>
<keyword evidence="3" id="KW-1185">Reference proteome</keyword>
<proteinExistence type="predicted"/>
<gene>
    <name evidence="2" type="ORF">ACFSKQ_08710</name>
</gene>
<dbReference type="InterPro" id="IPR038732">
    <property type="entry name" value="HpyO/CreE_NAD-binding"/>
</dbReference>
<sequence length="462" mass="50440">MINPNRVLIVGGGASGTILAAHLLRSGPPELKVALIERRPIVGAGIAYSTDEPGHLLNTRASGMSAFPDDPDHFWRWLQTTSRAETLGCADSFCFVPRRVYRDYLGELLDPWRGDCNDNRLALIEGDCVDIRQVRGGAVVELRGGRAEVAGIVVLATGHAEPCAEPRSRVVGPWCASGERPVRLEDDVVILGTGLSMVDNVASLRRMGHRGRIVAVSRRALLPQVHALSVPLKLDPADIPFGTAPAYLMRWLRETVRWAIGEGRDWRDVVDALRPHTQALWQALPMEGKRSFLRHARTLWEIHRHRMAPQAAEGLRQALAEEHLTIVAGRVVETREEAGRAFVTVRERRTGLHRELSADWVIDCMGILRDPGSGSGHLVARLIQTARARLDPLRIGLDVDGEGALVDASGIASSNLYAVGPVTRARFWEVTAIPDIRVQCATLSAIVMARLARNTGVTGGGS</sequence>
<evidence type="ECO:0000313" key="2">
    <source>
        <dbReference type="EMBL" id="MFD2237544.1"/>
    </source>
</evidence>
<name>A0ABW5CJZ7_9HYPH</name>
<dbReference type="EMBL" id="JBHUIJ010000010">
    <property type="protein sequence ID" value="MFD2237544.1"/>
    <property type="molecule type" value="Genomic_DNA"/>
</dbReference>
<feature type="domain" description="FAD-dependent urate hydroxylase HpyO/Asp monooxygenase CreE-like FAD/NAD(P)-binding" evidence="1">
    <location>
        <begin position="9"/>
        <end position="159"/>
    </location>
</feature>
<dbReference type="Proteomes" id="UP001597371">
    <property type="component" value="Unassembled WGS sequence"/>
</dbReference>
<dbReference type="PANTHER" id="PTHR40254">
    <property type="entry name" value="BLR0577 PROTEIN"/>
    <property type="match status" value="1"/>
</dbReference>
<dbReference type="SUPFAM" id="SSF51905">
    <property type="entry name" value="FAD/NAD(P)-binding domain"/>
    <property type="match status" value="2"/>
</dbReference>
<reference evidence="3" key="1">
    <citation type="journal article" date="2019" name="Int. J. Syst. Evol. Microbiol.">
        <title>The Global Catalogue of Microorganisms (GCM) 10K type strain sequencing project: providing services to taxonomists for standard genome sequencing and annotation.</title>
        <authorList>
            <consortium name="The Broad Institute Genomics Platform"/>
            <consortium name="The Broad Institute Genome Sequencing Center for Infectious Disease"/>
            <person name="Wu L."/>
            <person name="Ma J."/>
        </authorList>
    </citation>
    <scope>NUCLEOTIDE SEQUENCE [LARGE SCALE GENOMIC DNA]</scope>
    <source>
        <strain evidence="3">ZS-35-S2</strain>
    </source>
</reference>
<accession>A0ABW5CJZ7</accession>
<dbReference type="Pfam" id="PF13454">
    <property type="entry name" value="NAD_binding_9"/>
    <property type="match status" value="1"/>
</dbReference>
<dbReference type="RefSeq" id="WP_209738564.1">
    <property type="nucleotide sequence ID" value="NZ_CP072611.1"/>
</dbReference>
<dbReference type="InterPro" id="IPR052189">
    <property type="entry name" value="L-asp_N-monooxygenase_NS-form"/>
</dbReference>
<comment type="caution">
    <text evidence="2">The sequence shown here is derived from an EMBL/GenBank/DDBJ whole genome shotgun (WGS) entry which is preliminary data.</text>
</comment>